<dbReference type="PROSITE" id="PS50011">
    <property type="entry name" value="PROTEIN_KINASE_DOM"/>
    <property type="match status" value="1"/>
</dbReference>
<accession>A0A813FCW5</accession>
<dbReference type="SMART" id="SM00220">
    <property type="entry name" value="S_TKc"/>
    <property type="match status" value="1"/>
</dbReference>
<gene>
    <name evidence="7" type="ORF">PGLA1383_LOCUS26178</name>
</gene>
<dbReference type="GO" id="GO:0005524">
    <property type="term" value="F:ATP binding"/>
    <property type="evidence" value="ECO:0007669"/>
    <property type="project" value="UniProtKB-KW"/>
</dbReference>
<dbReference type="InterPro" id="IPR000719">
    <property type="entry name" value="Prot_kinase_dom"/>
</dbReference>
<evidence type="ECO:0000259" key="6">
    <source>
        <dbReference type="PROSITE" id="PS50011"/>
    </source>
</evidence>
<dbReference type="OrthoDB" id="1668230at2759"/>
<keyword evidence="8" id="KW-1185">Reference proteome</keyword>
<keyword evidence="1" id="KW-0723">Serine/threonine-protein kinase</keyword>
<dbReference type="Pfam" id="PF00069">
    <property type="entry name" value="Pkinase"/>
    <property type="match status" value="1"/>
</dbReference>
<reference evidence="7" key="1">
    <citation type="submission" date="2021-02" db="EMBL/GenBank/DDBJ databases">
        <authorList>
            <person name="Dougan E. K."/>
            <person name="Rhodes N."/>
            <person name="Thang M."/>
            <person name="Chan C."/>
        </authorList>
    </citation>
    <scope>NUCLEOTIDE SEQUENCE</scope>
</reference>
<dbReference type="AlphaFoldDB" id="A0A813FCW5"/>
<dbReference type="PANTHER" id="PTHR24345">
    <property type="entry name" value="SERINE/THREONINE-PROTEIN KINASE PLK"/>
    <property type="match status" value="1"/>
</dbReference>
<comment type="caution">
    <text evidence="7">The sequence shown here is derived from an EMBL/GenBank/DDBJ whole genome shotgun (WGS) entry which is preliminary data.</text>
</comment>
<keyword evidence="2" id="KW-0808">Transferase</keyword>
<sequence length="309" mass="34673">FSGTGTNMFKEEGAQQGFSSVTKSIGFSTDSITFGTIENGHLLLFETSSSRKLGEGRDCAYRCQDLESGRELALKMYKITNPDQRRAIFHDLYAQRSQVGKHERIVSYERVIESENTIFVLMELLNGKDLFDVICTEALTEEKARVLFRQLLEGVQHLHRKQVIHCDIKPENAMLLGSLEDGTANLKLIDFGCSCFKEFEADSRGCVVYDSYMPPEHVADSKLSPSVPTDMWRLGCTLYIMLVQRPPFHNDAQTQAGLAARQAGQLFRVPEYEALSPEARGLIEQLICGDPSKRPTCDEALNHPWLGLA</sequence>
<evidence type="ECO:0000313" key="7">
    <source>
        <dbReference type="EMBL" id="CAE8608308.1"/>
    </source>
</evidence>
<dbReference type="GO" id="GO:0005634">
    <property type="term" value="C:nucleus"/>
    <property type="evidence" value="ECO:0007669"/>
    <property type="project" value="TreeGrafter"/>
</dbReference>
<name>A0A813FCW5_POLGL</name>
<dbReference type="Proteomes" id="UP000654075">
    <property type="component" value="Unassembled WGS sequence"/>
</dbReference>
<evidence type="ECO:0000313" key="8">
    <source>
        <dbReference type="Proteomes" id="UP000654075"/>
    </source>
</evidence>
<evidence type="ECO:0000256" key="2">
    <source>
        <dbReference type="ARBA" id="ARBA00022679"/>
    </source>
</evidence>
<dbReference type="EMBL" id="CAJNNV010022741">
    <property type="protein sequence ID" value="CAE8608308.1"/>
    <property type="molecule type" value="Genomic_DNA"/>
</dbReference>
<feature type="non-terminal residue" evidence="7">
    <location>
        <position position="1"/>
    </location>
</feature>
<feature type="domain" description="Protein kinase" evidence="6">
    <location>
        <begin position="47"/>
        <end position="306"/>
    </location>
</feature>
<dbReference type="InterPro" id="IPR011009">
    <property type="entry name" value="Kinase-like_dom_sf"/>
</dbReference>
<dbReference type="SUPFAM" id="SSF56112">
    <property type="entry name" value="Protein kinase-like (PK-like)"/>
    <property type="match status" value="1"/>
</dbReference>
<organism evidence="7 8">
    <name type="scientific">Polarella glacialis</name>
    <name type="common">Dinoflagellate</name>
    <dbReference type="NCBI Taxonomy" id="89957"/>
    <lineage>
        <taxon>Eukaryota</taxon>
        <taxon>Sar</taxon>
        <taxon>Alveolata</taxon>
        <taxon>Dinophyceae</taxon>
        <taxon>Suessiales</taxon>
        <taxon>Suessiaceae</taxon>
        <taxon>Polarella</taxon>
    </lineage>
</organism>
<proteinExistence type="predicted"/>
<evidence type="ECO:0000256" key="3">
    <source>
        <dbReference type="ARBA" id="ARBA00022741"/>
    </source>
</evidence>
<evidence type="ECO:0000256" key="4">
    <source>
        <dbReference type="ARBA" id="ARBA00022777"/>
    </source>
</evidence>
<keyword evidence="4" id="KW-0418">Kinase</keyword>
<dbReference type="GO" id="GO:0004674">
    <property type="term" value="F:protein serine/threonine kinase activity"/>
    <property type="evidence" value="ECO:0007669"/>
    <property type="project" value="UniProtKB-KW"/>
</dbReference>
<evidence type="ECO:0000256" key="1">
    <source>
        <dbReference type="ARBA" id="ARBA00022527"/>
    </source>
</evidence>
<dbReference type="PANTHER" id="PTHR24345:SF91">
    <property type="entry name" value="SERINE_THREONINE-PROTEIN KINASE PLK4"/>
    <property type="match status" value="1"/>
</dbReference>
<protein>
    <recommendedName>
        <fullName evidence="6">Protein kinase domain-containing protein</fullName>
    </recommendedName>
</protein>
<keyword evidence="3" id="KW-0547">Nucleotide-binding</keyword>
<dbReference type="Gene3D" id="1.10.510.10">
    <property type="entry name" value="Transferase(Phosphotransferase) domain 1"/>
    <property type="match status" value="1"/>
</dbReference>
<keyword evidence="5" id="KW-0067">ATP-binding</keyword>
<evidence type="ECO:0000256" key="5">
    <source>
        <dbReference type="ARBA" id="ARBA00022840"/>
    </source>
</evidence>